<dbReference type="PROSITE" id="PS51379">
    <property type="entry name" value="4FE4S_FER_2"/>
    <property type="match status" value="2"/>
</dbReference>
<reference evidence="5 6" key="1">
    <citation type="submission" date="2022-01" db="EMBL/GenBank/DDBJ databases">
        <title>Desulfofustis limnae sp. nov., a novel mesophilic sulfate-reducing bacterium isolated from marsh soil.</title>
        <authorList>
            <person name="Watanabe M."/>
            <person name="Takahashi A."/>
            <person name="Kojima H."/>
            <person name="Fukui M."/>
        </authorList>
    </citation>
    <scope>NUCLEOTIDE SEQUENCE [LARGE SCALE GENOMIC DNA]</scope>
    <source>
        <strain evidence="5 6">PPLL</strain>
    </source>
</reference>
<evidence type="ECO:0000313" key="6">
    <source>
        <dbReference type="Proteomes" id="UP000830055"/>
    </source>
</evidence>
<keyword evidence="1" id="KW-0479">Metal-binding</keyword>
<evidence type="ECO:0000256" key="1">
    <source>
        <dbReference type="ARBA" id="ARBA00022723"/>
    </source>
</evidence>
<accession>A0ABN6M957</accession>
<dbReference type="SUPFAM" id="SSF142019">
    <property type="entry name" value="Nqo1 FMN-binding domain-like"/>
    <property type="match status" value="1"/>
</dbReference>
<keyword evidence="6" id="KW-1185">Reference proteome</keyword>
<dbReference type="Gene3D" id="3.30.70.20">
    <property type="match status" value="1"/>
</dbReference>
<feature type="domain" description="4Fe-4S ferredoxin-type" evidence="4">
    <location>
        <begin position="403"/>
        <end position="432"/>
    </location>
</feature>
<sequence>MRGLSLTLRTHEPAMQGFFKLFSNKSELPTVPDFDPVIRQVEEPDRVVIPLDYPGRIHYLPTVQAGDSVRRGQVIGRSRLGNCAFASISGKVKEITTTWTTHSVHSPAVVIENDGKQGLTPEEMFDGPVTVGDPYSALARIRSAGVNPPWRLSGRDYGDGQIEGLPRIKAVIIKGIHEEPTILTAQLLLEQRADTLSEGLRIGRSLLPDVPIWLTVPEHLHSWAQSRFSEWVEVVAVPTHYTARIERELVARLLGQRILNTESFISQGIIVQDLEYLLATVDALQGTSPFLQKCLTISGTNQDKAITVRFPLGSSVRHILGSQGLKASDYKRTVVGGPMTGVAQYSDLTPVTYKSGIFLIAEDLSPFDPVAPCIFCGRCTRVCPAGIQVHLVNRMIEFGELEAAKDLHPEACHECGLCAHVCPAQRPIVQLLHFCNHEVTQAERYNWNEKAKK</sequence>
<proteinExistence type="predicted"/>
<dbReference type="InterPro" id="IPR017900">
    <property type="entry name" value="4Fe4S_Fe_S_CS"/>
</dbReference>
<dbReference type="Pfam" id="PF13187">
    <property type="entry name" value="Fer4_9"/>
    <property type="match status" value="1"/>
</dbReference>
<evidence type="ECO:0000256" key="3">
    <source>
        <dbReference type="ARBA" id="ARBA00023014"/>
    </source>
</evidence>
<dbReference type="PROSITE" id="PS00198">
    <property type="entry name" value="4FE4S_FER_1"/>
    <property type="match status" value="2"/>
</dbReference>
<evidence type="ECO:0000259" key="4">
    <source>
        <dbReference type="PROSITE" id="PS51379"/>
    </source>
</evidence>
<dbReference type="InterPro" id="IPR037225">
    <property type="entry name" value="Nuo51_FMN-bd_sf"/>
</dbReference>
<dbReference type="PANTHER" id="PTHR43034:SF2">
    <property type="entry name" value="ION-TRANSLOCATING OXIDOREDUCTASE COMPLEX SUBUNIT C"/>
    <property type="match status" value="1"/>
</dbReference>
<keyword evidence="3" id="KW-0411">Iron-sulfur</keyword>
<dbReference type="EMBL" id="AP025516">
    <property type="protein sequence ID" value="BDD89300.1"/>
    <property type="molecule type" value="Genomic_DNA"/>
</dbReference>
<dbReference type="InterPro" id="IPR017896">
    <property type="entry name" value="4Fe4S_Fe-S-bd"/>
</dbReference>
<gene>
    <name evidence="5" type="primary">rnfC</name>
    <name evidence="5" type="ORF">DPPLL_36650</name>
</gene>
<feature type="domain" description="4Fe-4S ferredoxin-type" evidence="4">
    <location>
        <begin position="363"/>
        <end position="394"/>
    </location>
</feature>
<dbReference type="InterPro" id="IPR026902">
    <property type="entry name" value="RnfC_N"/>
</dbReference>
<evidence type="ECO:0000256" key="2">
    <source>
        <dbReference type="ARBA" id="ARBA00023004"/>
    </source>
</evidence>
<dbReference type="PANTHER" id="PTHR43034">
    <property type="entry name" value="ION-TRANSLOCATING OXIDOREDUCTASE COMPLEX SUBUNIT C"/>
    <property type="match status" value="1"/>
</dbReference>
<protein>
    <submittedName>
        <fullName evidence="5">Electron transport complex subunit C</fullName>
    </submittedName>
</protein>
<dbReference type="InterPro" id="IPR010208">
    <property type="entry name" value="Ion_transpt_RnfC/RsxC"/>
</dbReference>
<dbReference type="Pfam" id="PF13375">
    <property type="entry name" value="RnfC_N"/>
    <property type="match status" value="1"/>
</dbReference>
<keyword evidence="2" id="KW-0408">Iron</keyword>
<organism evidence="5 6">
    <name type="scientific">Desulfofustis limnaeus</name>
    <dbReference type="NCBI Taxonomy" id="2740163"/>
    <lineage>
        <taxon>Bacteria</taxon>
        <taxon>Pseudomonadati</taxon>
        <taxon>Thermodesulfobacteriota</taxon>
        <taxon>Desulfobulbia</taxon>
        <taxon>Desulfobulbales</taxon>
        <taxon>Desulfocapsaceae</taxon>
        <taxon>Desulfofustis</taxon>
    </lineage>
</organism>
<name>A0ABN6M957_9BACT</name>
<dbReference type="Proteomes" id="UP000830055">
    <property type="component" value="Chromosome"/>
</dbReference>
<evidence type="ECO:0000313" key="5">
    <source>
        <dbReference type="EMBL" id="BDD89300.1"/>
    </source>
</evidence>
<dbReference type="SUPFAM" id="SSF46548">
    <property type="entry name" value="alpha-helical ferredoxin"/>
    <property type="match status" value="1"/>
</dbReference>